<comment type="caution">
    <text evidence="1">The sequence shown here is derived from an EMBL/GenBank/DDBJ whole genome shotgun (WGS) entry which is preliminary data.</text>
</comment>
<proteinExistence type="predicted"/>
<sequence>MSALKKLQKSRSILIRQINQTKEYINTIDLNTLDVPTIKQLETRLIDIEPLLFKFNEIQLEIEVKSDNDEELDNDQVYSFSNDYYDVVGKIKAAISNSCSNLPPMFILIVCFISVEIVESNPAREEREINDFRYIRDTDSFEPHKNNWMTRQLTRLKSWFQNLGSKFRGFSENVTNSVEGFCSSVKGALKQYNGVVNAVCKDGQFEFCKYIKSTPINTLNS</sequence>
<reference evidence="2" key="1">
    <citation type="submission" date="2023-01" db="EMBL/GenBank/DDBJ databases">
        <title>Key to firefly adult light organ development and bioluminescence: homeobox transcription factors regulate luciferase expression and transportation to peroxisome.</title>
        <authorList>
            <person name="Fu X."/>
        </authorList>
    </citation>
    <scope>NUCLEOTIDE SEQUENCE [LARGE SCALE GENOMIC DNA]</scope>
</reference>
<protein>
    <submittedName>
        <fullName evidence="1">Uncharacterized protein</fullName>
    </submittedName>
</protein>
<evidence type="ECO:0000313" key="2">
    <source>
        <dbReference type="Proteomes" id="UP001353858"/>
    </source>
</evidence>
<dbReference type="AlphaFoldDB" id="A0AAN7SI67"/>
<keyword evidence="2" id="KW-1185">Reference proteome</keyword>
<accession>A0AAN7SI67</accession>
<dbReference type="Proteomes" id="UP001353858">
    <property type="component" value="Unassembled WGS sequence"/>
</dbReference>
<gene>
    <name evidence="1" type="ORF">RN001_004808</name>
</gene>
<dbReference type="EMBL" id="JARPUR010000002">
    <property type="protein sequence ID" value="KAK4881489.1"/>
    <property type="molecule type" value="Genomic_DNA"/>
</dbReference>
<name>A0AAN7SI67_9COLE</name>
<organism evidence="1 2">
    <name type="scientific">Aquatica leii</name>
    <dbReference type="NCBI Taxonomy" id="1421715"/>
    <lineage>
        <taxon>Eukaryota</taxon>
        <taxon>Metazoa</taxon>
        <taxon>Ecdysozoa</taxon>
        <taxon>Arthropoda</taxon>
        <taxon>Hexapoda</taxon>
        <taxon>Insecta</taxon>
        <taxon>Pterygota</taxon>
        <taxon>Neoptera</taxon>
        <taxon>Endopterygota</taxon>
        <taxon>Coleoptera</taxon>
        <taxon>Polyphaga</taxon>
        <taxon>Elateriformia</taxon>
        <taxon>Elateroidea</taxon>
        <taxon>Lampyridae</taxon>
        <taxon>Luciolinae</taxon>
        <taxon>Aquatica</taxon>
    </lineage>
</organism>
<evidence type="ECO:0000313" key="1">
    <source>
        <dbReference type="EMBL" id="KAK4881489.1"/>
    </source>
</evidence>